<dbReference type="RefSeq" id="WP_265127973.1">
    <property type="nucleotide sequence ID" value="NZ_JAPCHY010000008.1"/>
</dbReference>
<dbReference type="Proteomes" id="UP001209922">
    <property type="component" value="Unassembled WGS sequence"/>
</dbReference>
<protein>
    <submittedName>
        <fullName evidence="2">MvaI/BcnI restriction endonuclease family protein</fullName>
    </submittedName>
</protein>
<gene>
    <name evidence="2" type="ORF">OK345_10780</name>
</gene>
<evidence type="ECO:0000313" key="2">
    <source>
        <dbReference type="EMBL" id="MCW4472989.1"/>
    </source>
</evidence>
<comment type="caution">
    <text evidence="2">The sequence shown here is derived from an EMBL/GenBank/DDBJ whole genome shotgun (WGS) entry which is preliminary data.</text>
</comment>
<evidence type="ECO:0000313" key="3">
    <source>
        <dbReference type="Proteomes" id="UP001209922"/>
    </source>
</evidence>
<keyword evidence="2" id="KW-0255">Endonuclease</keyword>
<dbReference type="Gene3D" id="3.40.210.20">
    <property type="entry name" value="MvaI/BcnI restriction endonuclease, catalytic domain"/>
    <property type="match status" value="1"/>
</dbReference>
<dbReference type="EMBL" id="JAPCHY010000008">
    <property type="protein sequence ID" value="MCW4472989.1"/>
    <property type="molecule type" value="Genomic_DNA"/>
</dbReference>
<organism evidence="2 3">
    <name type="scientific">Xanthomonas chitinilytica</name>
    <dbReference type="NCBI Taxonomy" id="2989819"/>
    <lineage>
        <taxon>Bacteria</taxon>
        <taxon>Pseudomonadati</taxon>
        <taxon>Pseudomonadota</taxon>
        <taxon>Gammaproteobacteria</taxon>
        <taxon>Lysobacterales</taxon>
        <taxon>Lysobacteraceae</taxon>
        <taxon>Xanthomonas</taxon>
    </lineage>
</organism>
<accession>A0ABT3JWX6</accession>
<dbReference type="InterPro" id="IPR029127">
    <property type="entry name" value="MvaI_BcnI"/>
</dbReference>
<feature type="domain" description="MvaI/BcnI restriction endonuclease" evidence="1">
    <location>
        <begin position="199"/>
        <end position="449"/>
    </location>
</feature>
<evidence type="ECO:0000259" key="1">
    <source>
        <dbReference type="Pfam" id="PF15515"/>
    </source>
</evidence>
<keyword evidence="3" id="KW-1185">Reference proteome</keyword>
<keyword evidence="2" id="KW-0378">Hydrolase</keyword>
<proteinExistence type="predicted"/>
<reference evidence="2 3" key="1">
    <citation type="submission" date="2022-10" db="EMBL/GenBank/DDBJ databases">
        <title>Xanthomonas sp. H13-6.</title>
        <authorList>
            <person name="Liu X."/>
            <person name="Deng Z."/>
            <person name="Jiang Y."/>
            <person name="Yu T."/>
            <person name="Ai J."/>
        </authorList>
    </citation>
    <scope>NUCLEOTIDE SEQUENCE [LARGE SCALE GENOMIC DNA]</scope>
    <source>
        <strain evidence="2 3">H13-6</strain>
    </source>
</reference>
<keyword evidence="2" id="KW-0540">Nuclease</keyword>
<dbReference type="Pfam" id="PF15515">
    <property type="entry name" value="MvaI_BcnI"/>
    <property type="match status" value="1"/>
</dbReference>
<sequence length="462" mass="51078">MPKADDTDSWLSEIDLPTVFAMLRDNGATGVLYKILPRNANSKNQVYLASDLSQLGKIPSGEVTLHVSTSQKSGVQEAVFRSALDFHWLGRNGQPIRAPHAKLIFYPQYPEVRFSGFLQGCKDAPSSLWVKDSRGEEPDRILVLGIGNGTRIFGITLPPESPAAREIRASEPHDAYGVLNILPMPGQDEGNGFLELMRELCRIHRRGWVPSTRLDPLGNLIPCNASNCNGNTLESLLGIRSNGYSLPDFRGWEVKARQVPNADKPGASVVTLFTPEPTSGIYMNEGVIEFIRRYGYADTRGRDDRLNFGGIYRASNPAHDRTGLRLVLDGFNAENGKYSSAGAIQLLDRKDNVAAAWPFVKLMDHWKAKHAHAAFVPAEQRMAPERQYRYGNRILLGEGAEFGLFLKAAHEGKIYYDPGIKLEGVSTPTPKPKKRSQFRVASKDLPALYTSSRIVDACSNSP</sequence>
<dbReference type="InterPro" id="IPR043004">
    <property type="entry name" value="MvaI_BcnI_cat"/>
</dbReference>
<dbReference type="GO" id="GO:0004519">
    <property type="term" value="F:endonuclease activity"/>
    <property type="evidence" value="ECO:0007669"/>
    <property type="project" value="UniProtKB-KW"/>
</dbReference>
<name>A0ABT3JWX6_9XANT</name>